<comment type="caution">
    <text evidence="1">The sequence shown here is derived from an EMBL/GenBank/DDBJ whole genome shotgun (WGS) entry which is preliminary data.</text>
</comment>
<dbReference type="Proteomes" id="UP000704712">
    <property type="component" value="Unassembled WGS sequence"/>
</dbReference>
<evidence type="ECO:0000313" key="1">
    <source>
        <dbReference type="EMBL" id="KAF4033844.1"/>
    </source>
</evidence>
<evidence type="ECO:0000313" key="3">
    <source>
        <dbReference type="Proteomes" id="UP000602510"/>
    </source>
</evidence>
<reference evidence="1" key="1">
    <citation type="submission" date="2020-04" db="EMBL/GenBank/DDBJ databases">
        <title>Hybrid Assembly of Korean Phytophthora infestans isolates.</title>
        <authorList>
            <person name="Prokchorchik M."/>
            <person name="Lee Y."/>
            <person name="Seo J."/>
            <person name="Cho J.-H."/>
            <person name="Park Y.-E."/>
            <person name="Jang D.-C."/>
            <person name="Im J.-S."/>
            <person name="Choi J.-G."/>
            <person name="Park H.-J."/>
            <person name="Lee G.-B."/>
            <person name="Lee Y.-G."/>
            <person name="Hong S.-Y."/>
            <person name="Cho K."/>
            <person name="Sohn K.H."/>
        </authorList>
    </citation>
    <scope>NUCLEOTIDE SEQUENCE</scope>
    <source>
        <strain evidence="1">KR_1_A1</strain>
        <strain evidence="2">KR_2_A2</strain>
    </source>
</reference>
<dbReference type="Proteomes" id="UP000602510">
    <property type="component" value="Unassembled WGS sequence"/>
</dbReference>
<protein>
    <submittedName>
        <fullName evidence="1">Uncharacterized protein</fullName>
    </submittedName>
</protein>
<dbReference type="EMBL" id="JAACNO010002540">
    <property type="protein sequence ID" value="KAF4132504.1"/>
    <property type="molecule type" value="Genomic_DNA"/>
</dbReference>
<sequence length="251" mass="27411">MQRLYLATKRGHWLSNFDPDVETLAKSFPDLEMLDISYGRSLNPADLIGTVLGSADPGHIHIIVAAPKVIHMHNSTLTSTMDHIDEQDVVPYKNAAKQLDLASVVNRMDSRESNADVLLETTSTKHGHWLSIFDPDVETLAKSFPNLEMLDISYGRSLNPADLIGTVFGSADPGRIHIIVAAPKAIHMHNSTLTSTMDHIDDQDVVPYKNAAKHLQFASAVDLLVGVIDRVKNTDGNPFILLEGSTGVGKT</sequence>
<accession>A0A833VYC9</accession>
<evidence type="ECO:0000313" key="2">
    <source>
        <dbReference type="EMBL" id="KAF4132504.1"/>
    </source>
</evidence>
<proteinExistence type="predicted"/>
<dbReference type="AlphaFoldDB" id="A0A833VYC9"/>
<keyword evidence="3" id="KW-1185">Reference proteome</keyword>
<organism evidence="1 3">
    <name type="scientific">Phytophthora infestans</name>
    <name type="common">Potato late blight agent</name>
    <name type="synonym">Botrytis infestans</name>
    <dbReference type="NCBI Taxonomy" id="4787"/>
    <lineage>
        <taxon>Eukaryota</taxon>
        <taxon>Sar</taxon>
        <taxon>Stramenopiles</taxon>
        <taxon>Oomycota</taxon>
        <taxon>Peronosporomycetes</taxon>
        <taxon>Peronosporales</taxon>
        <taxon>Peronosporaceae</taxon>
        <taxon>Phytophthora</taxon>
    </lineage>
</organism>
<gene>
    <name evidence="1" type="ORF">GN244_ATG14220</name>
    <name evidence="2" type="ORF">GN958_ATG18305</name>
</gene>
<name>A0A833VYC9_PHYIN</name>
<dbReference type="EMBL" id="WSZM01000403">
    <property type="protein sequence ID" value="KAF4033844.1"/>
    <property type="molecule type" value="Genomic_DNA"/>
</dbReference>